<gene>
    <name evidence="1" type="ORF">PF008_g15149</name>
</gene>
<dbReference type="PANTHER" id="PTHR31569">
    <property type="entry name" value="SWIM-TYPE DOMAIN-CONTAINING PROTEIN"/>
    <property type="match status" value="1"/>
</dbReference>
<accession>A0A6G0REY1</accession>
<dbReference type="InterPro" id="IPR052579">
    <property type="entry name" value="Zinc_finger_SWIM"/>
</dbReference>
<dbReference type="AlphaFoldDB" id="A0A6G0REY1"/>
<dbReference type="EMBL" id="QXFY01000971">
    <property type="protein sequence ID" value="KAE9332006.1"/>
    <property type="molecule type" value="Genomic_DNA"/>
</dbReference>
<comment type="caution">
    <text evidence="1">The sequence shown here is derived from an EMBL/GenBank/DDBJ whole genome shotgun (WGS) entry which is preliminary data.</text>
</comment>
<name>A0A6G0REY1_9STRA</name>
<reference evidence="1 2" key="1">
    <citation type="submission" date="2018-09" db="EMBL/GenBank/DDBJ databases">
        <title>Genomic investigation of the strawberry pathogen Phytophthora fragariae indicates pathogenicity is determined by transcriptional variation in three key races.</title>
        <authorList>
            <person name="Adams T.M."/>
            <person name="Armitage A.D."/>
            <person name="Sobczyk M.K."/>
            <person name="Bates H.J."/>
            <person name="Dunwell J.M."/>
            <person name="Nellist C.F."/>
            <person name="Harrison R.J."/>
        </authorList>
    </citation>
    <scope>NUCLEOTIDE SEQUENCE [LARGE SCALE GENOMIC DNA]</scope>
    <source>
        <strain evidence="1 2">NOV-77</strain>
    </source>
</reference>
<protein>
    <submittedName>
        <fullName evidence="1">Uncharacterized protein</fullName>
    </submittedName>
</protein>
<dbReference type="PANTHER" id="PTHR31569:SF4">
    <property type="entry name" value="SWIM-TYPE DOMAIN-CONTAINING PROTEIN"/>
    <property type="match status" value="1"/>
</dbReference>
<evidence type="ECO:0000313" key="2">
    <source>
        <dbReference type="Proteomes" id="UP000486351"/>
    </source>
</evidence>
<evidence type="ECO:0000313" key="1">
    <source>
        <dbReference type="EMBL" id="KAE9332006.1"/>
    </source>
</evidence>
<proteinExistence type="predicted"/>
<sequence>MVYADSAASYDAAHLALRGLCDRIGITGFFAYFEKIWHASQERWVMYLRADLPHFRNHTNNRLERFFVKLKDGVDGSMSMAHAPTASIPPTRALISSSSTLRDDGYVANACSDTGWLCTYRPCFTSSSFLDRFHCTANRNGQFVWRICCRGLLPSLRDFLFFHPREQMYVRWNGS</sequence>
<organism evidence="1 2">
    <name type="scientific">Phytophthora fragariae</name>
    <dbReference type="NCBI Taxonomy" id="53985"/>
    <lineage>
        <taxon>Eukaryota</taxon>
        <taxon>Sar</taxon>
        <taxon>Stramenopiles</taxon>
        <taxon>Oomycota</taxon>
        <taxon>Peronosporomycetes</taxon>
        <taxon>Peronosporales</taxon>
        <taxon>Peronosporaceae</taxon>
        <taxon>Phytophthora</taxon>
    </lineage>
</organism>
<dbReference type="Proteomes" id="UP000486351">
    <property type="component" value="Unassembled WGS sequence"/>
</dbReference>